<accession>A0A8H7C394</accession>
<comment type="caution">
    <text evidence="1">The sequence shown here is derived from an EMBL/GenBank/DDBJ whole genome shotgun (WGS) entry which is preliminary data.</text>
</comment>
<protein>
    <submittedName>
        <fullName evidence="1">Uncharacterized protein</fullName>
    </submittedName>
</protein>
<dbReference type="Proteomes" id="UP000629468">
    <property type="component" value="Unassembled WGS sequence"/>
</dbReference>
<dbReference type="AlphaFoldDB" id="A0A8H7C394"/>
<evidence type="ECO:0000313" key="1">
    <source>
        <dbReference type="EMBL" id="KAF7761672.1"/>
    </source>
</evidence>
<gene>
    <name evidence="1" type="ORF">Agabi119p4_9664</name>
</gene>
<evidence type="ECO:0000313" key="2">
    <source>
        <dbReference type="Proteomes" id="UP000629468"/>
    </source>
</evidence>
<name>A0A8H7C394_AGABI</name>
<reference evidence="1 2" key="1">
    <citation type="journal article" name="Sci. Rep.">
        <title>Telomere-to-telomere assembled and centromere annotated genomes of the two main subspecies of the button mushroom Agaricus bisporus reveal especially polymorphic chromosome ends.</title>
        <authorList>
            <person name="Sonnenberg A.S.M."/>
            <person name="Sedaghat-Telgerd N."/>
            <person name="Lavrijssen B."/>
            <person name="Ohm R.A."/>
            <person name="Hendrickx P.M."/>
            <person name="Scholtmeijer K."/>
            <person name="Baars J.J.P."/>
            <person name="van Peer A."/>
        </authorList>
    </citation>
    <scope>NUCLEOTIDE SEQUENCE [LARGE SCALE GENOMIC DNA]</scope>
    <source>
        <strain evidence="1 2">H119_p4</strain>
    </source>
</reference>
<organism evidence="1 2">
    <name type="scientific">Agaricus bisporus var. burnettii</name>
    <dbReference type="NCBI Taxonomy" id="192524"/>
    <lineage>
        <taxon>Eukaryota</taxon>
        <taxon>Fungi</taxon>
        <taxon>Dikarya</taxon>
        <taxon>Basidiomycota</taxon>
        <taxon>Agaricomycotina</taxon>
        <taxon>Agaricomycetes</taxon>
        <taxon>Agaricomycetidae</taxon>
        <taxon>Agaricales</taxon>
        <taxon>Agaricineae</taxon>
        <taxon>Agaricaceae</taxon>
        <taxon>Agaricus</taxon>
    </lineage>
</organism>
<dbReference type="EMBL" id="JABXXO010000013">
    <property type="protein sequence ID" value="KAF7761672.1"/>
    <property type="molecule type" value="Genomic_DNA"/>
</dbReference>
<sequence>MRASLTAQAPNTPPELLQFSGYIISNAGIARWGSRLTDPPHTFPPDAAIVASEQVCKRLKATNLAGLLNVGTTQHPRFIIFTKNQVLPYRETIHENDLAPLIADKWDRWTLKMLVQEHQVDPSEITGFKSVLPNNVPHDPDVFGDMSKTDMEEWWREAP</sequence>
<proteinExistence type="predicted"/>